<dbReference type="PANTHER" id="PTHR34988:SF1">
    <property type="entry name" value="DNA-BINDING PROTEIN"/>
    <property type="match status" value="1"/>
</dbReference>
<dbReference type="OrthoDB" id="2156856at2759"/>
<evidence type="ECO:0000313" key="3">
    <source>
        <dbReference type="Proteomes" id="UP000549394"/>
    </source>
</evidence>
<reference evidence="2 3" key="1">
    <citation type="submission" date="2020-08" db="EMBL/GenBank/DDBJ databases">
        <authorList>
            <person name="Hejnol A."/>
        </authorList>
    </citation>
    <scope>NUCLEOTIDE SEQUENCE [LARGE SCALE GENOMIC DNA]</scope>
</reference>
<evidence type="ECO:0000259" key="1">
    <source>
        <dbReference type="PROSITE" id="PS51742"/>
    </source>
</evidence>
<comment type="caution">
    <text evidence="2">The sequence shown here is derived from an EMBL/GenBank/DDBJ whole genome shotgun (WGS) entry which is preliminary data.</text>
</comment>
<gene>
    <name evidence="2" type="ORF">DGYR_LOCUS9365</name>
</gene>
<sequence>MSGTKYQPIKSNLQVYPVRFLPDEDLKECLKRFVQDADLKAPFILTCCGSLKRAKIRLADAEVGKDNKTITLDGRYEIISLVGTLNGNGHLHISLADDKGQLIGGHVVSDLIIYTTAEVVIGECNDTLFSRDTCDKSGWDELVVTKKN</sequence>
<accession>A0A7I8VYS5</accession>
<organism evidence="2 3">
    <name type="scientific">Dimorphilus gyrociliatus</name>
    <dbReference type="NCBI Taxonomy" id="2664684"/>
    <lineage>
        <taxon>Eukaryota</taxon>
        <taxon>Metazoa</taxon>
        <taxon>Spiralia</taxon>
        <taxon>Lophotrochozoa</taxon>
        <taxon>Annelida</taxon>
        <taxon>Polychaeta</taxon>
        <taxon>Polychaeta incertae sedis</taxon>
        <taxon>Dinophilidae</taxon>
        <taxon>Dimorphilus</taxon>
    </lineage>
</organism>
<dbReference type="EMBL" id="CAJFCJ010000014">
    <property type="protein sequence ID" value="CAD5121407.1"/>
    <property type="molecule type" value="Genomic_DNA"/>
</dbReference>
<dbReference type="Gene3D" id="3.30.1330.80">
    <property type="entry name" value="Hypothetical protein, similar to alpha- acetolactate decarboxylase, domain 2"/>
    <property type="match status" value="1"/>
</dbReference>
<dbReference type="InterPro" id="IPR005175">
    <property type="entry name" value="PPC_dom"/>
</dbReference>
<keyword evidence="3" id="KW-1185">Reference proteome</keyword>
<protein>
    <submittedName>
        <fullName evidence="2">DgyrCDS9927</fullName>
    </submittedName>
</protein>
<name>A0A7I8VYS5_9ANNE</name>
<dbReference type="CDD" id="cd11378">
    <property type="entry name" value="DUF296"/>
    <property type="match status" value="1"/>
</dbReference>
<dbReference type="AlphaFoldDB" id="A0A7I8VYS5"/>
<dbReference type="Pfam" id="PF03479">
    <property type="entry name" value="PCC"/>
    <property type="match status" value="1"/>
</dbReference>
<proteinExistence type="predicted"/>
<dbReference type="SUPFAM" id="SSF117856">
    <property type="entry name" value="AF0104/ALDC/Ptd012-like"/>
    <property type="match status" value="1"/>
</dbReference>
<evidence type="ECO:0000313" key="2">
    <source>
        <dbReference type="EMBL" id="CAD5121407.1"/>
    </source>
</evidence>
<dbReference type="PANTHER" id="PTHR34988">
    <property type="entry name" value="PROTEIN, PUTATIVE-RELATED"/>
    <property type="match status" value="1"/>
</dbReference>
<feature type="domain" description="PPC" evidence="1">
    <location>
        <begin position="10"/>
        <end position="145"/>
    </location>
</feature>
<dbReference type="Proteomes" id="UP000549394">
    <property type="component" value="Unassembled WGS sequence"/>
</dbReference>
<dbReference type="PROSITE" id="PS51742">
    <property type="entry name" value="PPC"/>
    <property type="match status" value="1"/>
</dbReference>